<dbReference type="EMBL" id="CAJOBA010001350">
    <property type="protein sequence ID" value="CAF3590991.1"/>
    <property type="molecule type" value="Genomic_DNA"/>
</dbReference>
<dbReference type="Proteomes" id="UP000682733">
    <property type="component" value="Unassembled WGS sequence"/>
</dbReference>
<accession>A0A8S2H2W1</accession>
<evidence type="ECO:0000313" key="3">
    <source>
        <dbReference type="EMBL" id="CAF3590991.1"/>
    </source>
</evidence>
<dbReference type="AlphaFoldDB" id="A0A8S2H2W1"/>
<name>A0A8S2H2W1_9BILA</name>
<protein>
    <submittedName>
        <fullName evidence="3">Uncharacterized protein</fullName>
    </submittedName>
</protein>
<organism evidence="3 4">
    <name type="scientific">Didymodactylos carnosus</name>
    <dbReference type="NCBI Taxonomy" id="1234261"/>
    <lineage>
        <taxon>Eukaryota</taxon>
        <taxon>Metazoa</taxon>
        <taxon>Spiralia</taxon>
        <taxon>Gnathifera</taxon>
        <taxon>Rotifera</taxon>
        <taxon>Eurotatoria</taxon>
        <taxon>Bdelloidea</taxon>
        <taxon>Philodinida</taxon>
        <taxon>Philodinidae</taxon>
        <taxon>Didymodactylos</taxon>
    </lineage>
</organism>
<gene>
    <name evidence="2" type="ORF">OVA965_LOCUS4964</name>
    <name evidence="3" type="ORF">TMI583_LOCUS4962</name>
</gene>
<evidence type="ECO:0000313" key="4">
    <source>
        <dbReference type="Proteomes" id="UP000682733"/>
    </source>
</evidence>
<sequence length="413" mass="47978">MLRLRKFSPNPLEVGLPENRGFWRGGDSFVHFQCQWLSCTIGYFDPLNVKTDRLCEGIETQQKLQEFYARENGRNATLKRHNTNHSHLNLDMDEDLNDYDNDEVNNDFQQVNYGRPRKKFVNRNEIDERIIVRTITNSNMNMNSNNNRSQQQNLHRQQQKSNNNNNANNNNNNQTITISSQALKYAAENHLQPIRIEYKDGDLNGVTKQIDLYVYLCDLKRYPNEVDKIKLTPHPSRHLPPQRSTLLKWVKNSVSLNEVKEEFESKFKSIYSVEDIIGTKNNRNRHIRIDFSDEREYIDVLNSGKISLLGQLYDIDEYLPAPKLLFVQNVISQATLKKYVSILLLKSVDDVVGTGMMKKTIKLAMLNVTIAMETIHLLIIVETEKTQTFWKINQQNSTAVKKAVATPSTKFQL</sequence>
<feature type="compositionally biased region" description="Low complexity" evidence="1">
    <location>
        <begin position="137"/>
        <end position="173"/>
    </location>
</feature>
<evidence type="ECO:0000313" key="2">
    <source>
        <dbReference type="EMBL" id="CAF0807272.1"/>
    </source>
</evidence>
<reference evidence="3" key="1">
    <citation type="submission" date="2021-02" db="EMBL/GenBank/DDBJ databases">
        <authorList>
            <person name="Nowell W R."/>
        </authorList>
    </citation>
    <scope>NUCLEOTIDE SEQUENCE</scope>
</reference>
<dbReference type="Proteomes" id="UP000677228">
    <property type="component" value="Unassembled WGS sequence"/>
</dbReference>
<feature type="region of interest" description="Disordered" evidence="1">
    <location>
        <begin position="137"/>
        <end position="174"/>
    </location>
</feature>
<comment type="caution">
    <text evidence="3">The sequence shown here is derived from an EMBL/GenBank/DDBJ whole genome shotgun (WGS) entry which is preliminary data.</text>
</comment>
<dbReference type="EMBL" id="CAJNOK010001349">
    <property type="protein sequence ID" value="CAF0807272.1"/>
    <property type="molecule type" value="Genomic_DNA"/>
</dbReference>
<evidence type="ECO:0000256" key="1">
    <source>
        <dbReference type="SAM" id="MobiDB-lite"/>
    </source>
</evidence>
<proteinExistence type="predicted"/>